<evidence type="ECO:0000256" key="1">
    <source>
        <dbReference type="PROSITE-ProRule" id="PRU00176"/>
    </source>
</evidence>
<evidence type="ECO:0000259" key="3">
    <source>
        <dbReference type="PROSITE" id="PS50102"/>
    </source>
</evidence>
<dbReference type="InterPro" id="IPR032710">
    <property type="entry name" value="NTF2-like_dom_sf"/>
</dbReference>
<dbReference type="Proteomes" id="UP000001949">
    <property type="component" value="Unassembled WGS sequence"/>
</dbReference>
<dbReference type="GO" id="GO:0003723">
    <property type="term" value="F:RNA binding"/>
    <property type="evidence" value="ECO:0007669"/>
    <property type="project" value="UniProtKB-UniRule"/>
</dbReference>
<feature type="domain" description="NTF2" evidence="4">
    <location>
        <begin position="178"/>
        <end position="302"/>
    </location>
</feature>
<evidence type="ECO:0000256" key="2">
    <source>
        <dbReference type="SAM" id="MobiDB-lite"/>
    </source>
</evidence>
<evidence type="ECO:0008006" key="7">
    <source>
        <dbReference type="Google" id="ProtNLM"/>
    </source>
</evidence>
<dbReference type="GeneID" id="3500212"/>
<reference evidence="5 6" key="1">
    <citation type="journal article" date="2005" name="Science">
        <title>Genome sequence of Theileria parva, a bovine pathogen that transforms lymphocytes.</title>
        <authorList>
            <person name="Gardner M.J."/>
            <person name="Bishop R."/>
            <person name="Shah T."/>
            <person name="de Villiers E.P."/>
            <person name="Carlton J.M."/>
            <person name="Hall N."/>
            <person name="Ren Q."/>
            <person name="Paulsen I.T."/>
            <person name="Pain A."/>
            <person name="Berriman M."/>
            <person name="Wilson R.J.M."/>
            <person name="Sato S."/>
            <person name="Ralph S.A."/>
            <person name="Mann D.J."/>
            <person name="Xiong Z."/>
            <person name="Shallom S.J."/>
            <person name="Weidman J."/>
            <person name="Jiang L."/>
            <person name="Lynn J."/>
            <person name="Weaver B."/>
            <person name="Shoaibi A."/>
            <person name="Domingo A.R."/>
            <person name="Wasawo D."/>
            <person name="Crabtree J."/>
            <person name="Wortman J.R."/>
            <person name="Haas B."/>
            <person name="Angiuoli S.V."/>
            <person name="Creasy T.H."/>
            <person name="Lu C."/>
            <person name="Suh B."/>
            <person name="Silva J.C."/>
            <person name="Utterback T.R."/>
            <person name="Feldblyum T.V."/>
            <person name="Pertea M."/>
            <person name="Allen J."/>
            <person name="Nierman W.C."/>
            <person name="Taracha E.L.N."/>
            <person name="Salzberg S.L."/>
            <person name="White O.R."/>
            <person name="Fitzhugh H.A."/>
            <person name="Morzaria S."/>
            <person name="Venter J.C."/>
            <person name="Fraser C.M."/>
            <person name="Nene V."/>
        </authorList>
    </citation>
    <scope>NUCLEOTIDE SEQUENCE [LARGE SCALE GENOMIC DNA]</scope>
    <source>
        <strain evidence="5 6">Muguga</strain>
    </source>
</reference>
<dbReference type="SUPFAM" id="SSF54928">
    <property type="entry name" value="RNA-binding domain, RBD"/>
    <property type="match status" value="1"/>
</dbReference>
<dbReference type="InterPro" id="IPR000504">
    <property type="entry name" value="RRM_dom"/>
</dbReference>
<protein>
    <recommendedName>
        <fullName evidence="7">NTF2 domain-containing protein</fullName>
    </recommendedName>
</protein>
<gene>
    <name evidence="5" type="ordered locus">TP03_0257</name>
</gene>
<comment type="caution">
    <text evidence="5">The sequence shown here is derived from an EMBL/GenBank/DDBJ whole genome shotgun (WGS) entry which is preliminary data.</text>
</comment>
<dbReference type="RefSeq" id="XP_763275.1">
    <property type="nucleotide sequence ID" value="XM_758182.1"/>
</dbReference>
<dbReference type="SUPFAM" id="SSF54427">
    <property type="entry name" value="NTF2-like"/>
    <property type="match status" value="1"/>
</dbReference>
<dbReference type="InterPro" id="IPR035979">
    <property type="entry name" value="RBD_domain_sf"/>
</dbReference>
<dbReference type="Gene3D" id="3.30.70.330">
    <property type="match status" value="1"/>
</dbReference>
<dbReference type="PROSITE" id="PS50102">
    <property type="entry name" value="RRM"/>
    <property type="match status" value="1"/>
</dbReference>
<keyword evidence="1" id="KW-0694">RNA-binding</keyword>
<dbReference type="AlphaFoldDB" id="Q4N094"/>
<dbReference type="PROSITE" id="PS50177">
    <property type="entry name" value="NTF2_DOMAIN"/>
    <property type="match status" value="1"/>
</dbReference>
<feature type="compositionally biased region" description="Basic and acidic residues" evidence="2">
    <location>
        <begin position="327"/>
        <end position="344"/>
    </location>
</feature>
<dbReference type="KEGG" id="tpv:TP03_0257"/>
<dbReference type="VEuPathDB" id="PiroplasmaDB:TpMuguga_03g00257"/>
<dbReference type="Pfam" id="PF02136">
    <property type="entry name" value="NTF2"/>
    <property type="match status" value="1"/>
</dbReference>
<dbReference type="InterPro" id="IPR012677">
    <property type="entry name" value="Nucleotide-bd_a/b_plait_sf"/>
</dbReference>
<dbReference type="eggNOG" id="ENOG502QX8P">
    <property type="taxonomic scope" value="Eukaryota"/>
</dbReference>
<evidence type="ECO:0000313" key="5">
    <source>
        <dbReference type="EMBL" id="EAN30992.1"/>
    </source>
</evidence>
<proteinExistence type="predicted"/>
<sequence length="454" mass="51591">MSNFVEESVNQVNDMNTGVDVDPVLNGVRNRDRNFQRNSRVYKHSQNNRSEMSNLYSYGSSYQNQQYSNNWTENVQFDQPRLSSYTSNYQTTYPSSTNTYPANTSSYPASTTTYAANTTSYPSNTTSNSSYVHAYSGTMPLVGDNRMSVNGNMPAPVPVNTSQVLVDQVLDSSTLEEIAYFFTYKYYSMLNNNPTYMYSLYSKEAQLSKTDVNGNRVVASDHNEIRNYYQQFANYVFTSNIHNIEIQLVSSHPLFLVLITGSFTLANEKDNTEQTKLFAQTVLLSGDVSRSRYHIINDLLTELNTLNTHSTTTPHVHASHSTSTPEQSHEHKSQDYLHDSSRSYRKDNKDGLKVAIFGIPPMVTEVILTEIINKRLAQLNSDGKVVDVAIKPQKVNRKSNESLLYAFVELDSTEAVETLLANDLQIQDRNITLEPYKRTEKKREFKPKNTSSNY</sequence>
<dbReference type="Gene3D" id="3.10.450.50">
    <property type="match status" value="1"/>
</dbReference>
<dbReference type="InParanoid" id="Q4N094"/>
<dbReference type="EMBL" id="AAGK01000005">
    <property type="protein sequence ID" value="EAN30992.1"/>
    <property type="molecule type" value="Genomic_DNA"/>
</dbReference>
<dbReference type="InterPro" id="IPR002075">
    <property type="entry name" value="NTF2_dom"/>
</dbReference>
<organism evidence="5 6">
    <name type="scientific">Theileria parva</name>
    <name type="common">East coast fever infection agent</name>
    <dbReference type="NCBI Taxonomy" id="5875"/>
    <lineage>
        <taxon>Eukaryota</taxon>
        <taxon>Sar</taxon>
        <taxon>Alveolata</taxon>
        <taxon>Apicomplexa</taxon>
        <taxon>Aconoidasida</taxon>
        <taxon>Piroplasmida</taxon>
        <taxon>Theileriidae</taxon>
        <taxon>Theileria</taxon>
    </lineage>
</organism>
<feature type="region of interest" description="Disordered" evidence="2">
    <location>
        <begin position="310"/>
        <end position="344"/>
    </location>
</feature>
<feature type="domain" description="RRM" evidence="3">
    <location>
        <begin position="352"/>
        <end position="438"/>
    </location>
</feature>
<dbReference type="InterPro" id="IPR018222">
    <property type="entry name" value="Nuclear_transport_factor_2_euk"/>
</dbReference>
<name>Q4N094_THEPA</name>
<evidence type="ECO:0000313" key="6">
    <source>
        <dbReference type="Proteomes" id="UP000001949"/>
    </source>
</evidence>
<evidence type="ECO:0000259" key="4">
    <source>
        <dbReference type="PROSITE" id="PS50177"/>
    </source>
</evidence>
<accession>Q4N094</accession>
<keyword evidence="6" id="KW-1185">Reference proteome</keyword>
<dbReference type="OMA" id="NTLNTHS"/>